<dbReference type="PANTHER" id="PTHR30055:SF234">
    <property type="entry name" value="HTH-TYPE TRANSCRIPTIONAL REGULATOR BETI"/>
    <property type="match status" value="1"/>
</dbReference>
<keyword evidence="3" id="KW-0804">Transcription</keyword>
<dbReference type="GO" id="GO:0000976">
    <property type="term" value="F:transcription cis-regulatory region binding"/>
    <property type="evidence" value="ECO:0007669"/>
    <property type="project" value="TreeGrafter"/>
</dbReference>
<dbReference type="Gene3D" id="1.10.10.60">
    <property type="entry name" value="Homeodomain-like"/>
    <property type="match status" value="1"/>
</dbReference>
<accession>A0A7I7UMY8</accession>
<feature type="DNA-binding region" description="H-T-H motif" evidence="4">
    <location>
        <begin position="40"/>
        <end position="59"/>
    </location>
</feature>
<keyword evidence="7" id="KW-1185">Reference proteome</keyword>
<dbReference type="Gene3D" id="1.10.357.10">
    <property type="entry name" value="Tetracycline Repressor, domain 2"/>
    <property type="match status" value="1"/>
</dbReference>
<dbReference type="GO" id="GO:0003700">
    <property type="term" value="F:DNA-binding transcription factor activity"/>
    <property type="evidence" value="ECO:0007669"/>
    <property type="project" value="TreeGrafter"/>
</dbReference>
<dbReference type="SUPFAM" id="SSF46689">
    <property type="entry name" value="Homeodomain-like"/>
    <property type="match status" value="1"/>
</dbReference>
<evidence type="ECO:0000313" key="6">
    <source>
        <dbReference type="EMBL" id="BBY82211.1"/>
    </source>
</evidence>
<sequence>MQPKPAERDMGAMRKIPRQISDRLPAAADLFAEKGLNDSKIEDVAAVTGVPKATLYYYFAGKEDILAFLLEDLLKDISDAVTTIVHTDGTGAERLELVIRAQLRAMAQRPAVCRALIGELGRAARMPAIAEMINTAYQQPVETLLVEGARDGSLVAQPDARSTSIALFGAVTINALMYLVTGNHLDETVVAGTLSAVMFDGLRPRSGDQS</sequence>
<evidence type="ECO:0000259" key="5">
    <source>
        <dbReference type="PROSITE" id="PS50977"/>
    </source>
</evidence>
<dbReference type="InterPro" id="IPR041490">
    <property type="entry name" value="KstR2_TetR_C"/>
</dbReference>
<evidence type="ECO:0000256" key="4">
    <source>
        <dbReference type="PROSITE-ProRule" id="PRU00335"/>
    </source>
</evidence>
<dbReference type="PANTHER" id="PTHR30055">
    <property type="entry name" value="HTH-TYPE TRANSCRIPTIONAL REGULATOR RUTR"/>
    <property type="match status" value="1"/>
</dbReference>
<keyword evidence="2 4" id="KW-0238">DNA-binding</keyword>
<keyword evidence="1" id="KW-0805">Transcription regulation</keyword>
<dbReference type="PROSITE" id="PS50977">
    <property type="entry name" value="HTH_TETR_2"/>
    <property type="match status" value="1"/>
</dbReference>
<dbReference type="PRINTS" id="PR00455">
    <property type="entry name" value="HTHTETR"/>
</dbReference>
<organism evidence="6 7">
    <name type="scientific">Mycolicibacterium pulveris</name>
    <name type="common">Mycobacterium pulveris</name>
    <dbReference type="NCBI Taxonomy" id="36813"/>
    <lineage>
        <taxon>Bacteria</taxon>
        <taxon>Bacillati</taxon>
        <taxon>Actinomycetota</taxon>
        <taxon>Actinomycetes</taxon>
        <taxon>Mycobacteriales</taxon>
        <taxon>Mycobacteriaceae</taxon>
        <taxon>Mycolicibacterium</taxon>
    </lineage>
</organism>
<dbReference type="AlphaFoldDB" id="A0A7I7UMY8"/>
<evidence type="ECO:0000256" key="2">
    <source>
        <dbReference type="ARBA" id="ARBA00023125"/>
    </source>
</evidence>
<dbReference type="InterPro" id="IPR009057">
    <property type="entry name" value="Homeodomain-like_sf"/>
</dbReference>
<gene>
    <name evidence="6" type="ORF">MPUL_33690</name>
</gene>
<protein>
    <recommendedName>
        <fullName evidence="5">HTH tetR-type domain-containing protein</fullName>
    </recommendedName>
</protein>
<dbReference type="SUPFAM" id="SSF48498">
    <property type="entry name" value="Tetracyclin repressor-like, C-terminal domain"/>
    <property type="match status" value="1"/>
</dbReference>
<dbReference type="InterPro" id="IPR036271">
    <property type="entry name" value="Tet_transcr_reg_TetR-rel_C_sf"/>
</dbReference>
<dbReference type="Pfam" id="PF00440">
    <property type="entry name" value="TetR_N"/>
    <property type="match status" value="1"/>
</dbReference>
<proteinExistence type="predicted"/>
<evidence type="ECO:0000256" key="3">
    <source>
        <dbReference type="ARBA" id="ARBA00023163"/>
    </source>
</evidence>
<evidence type="ECO:0000313" key="7">
    <source>
        <dbReference type="Proteomes" id="UP000467252"/>
    </source>
</evidence>
<dbReference type="InterPro" id="IPR050109">
    <property type="entry name" value="HTH-type_TetR-like_transc_reg"/>
</dbReference>
<dbReference type="Pfam" id="PF17932">
    <property type="entry name" value="TetR_C_24"/>
    <property type="match status" value="1"/>
</dbReference>
<name>A0A7I7UMY8_MYCPV</name>
<feature type="domain" description="HTH tetR-type" evidence="5">
    <location>
        <begin position="17"/>
        <end position="77"/>
    </location>
</feature>
<dbReference type="InterPro" id="IPR001647">
    <property type="entry name" value="HTH_TetR"/>
</dbReference>
<dbReference type="Proteomes" id="UP000467252">
    <property type="component" value="Chromosome"/>
</dbReference>
<evidence type="ECO:0000256" key="1">
    <source>
        <dbReference type="ARBA" id="ARBA00023015"/>
    </source>
</evidence>
<reference evidence="6 7" key="1">
    <citation type="journal article" date="2019" name="Emerg. Microbes Infect.">
        <title>Comprehensive subspecies identification of 175 nontuberculous mycobacteria species based on 7547 genomic profiles.</title>
        <authorList>
            <person name="Matsumoto Y."/>
            <person name="Kinjo T."/>
            <person name="Motooka D."/>
            <person name="Nabeya D."/>
            <person name="Jung N."/>
            <person name="Uechi K."/>
            <person name="Horii T."/>
            <person name="Iida T."/>
            <person name="Fujita J."/>
            <person name="Nakamura S."/>
        </authorList>
    </citation>
    <scope>NUCLEOTIDE SEQUENCE [LARGE SCALE GENOMIC DNA]</scope>
    <source>
        <strain evidence="6 7">JCM 6370</strain>
    </source>
</reference>
<dbReference type="EMBL" id="AP022599">
    <property type="protein sequence ID" value="BBY82211.1"/>
    <property type="molecule type" value="Genomic_DNA"/>
</dbReference>